<dbReference type="SUPFAM" id="SSF46785">
    <property type="entry name" value="Winged helix' DNA-binding domain"/>
    <property type="match status" value="1"/>
</dbReference>
<dbReference type="Gene3D" id="3.30.1490.190">
    <property type="match status" value="1"/>
</dbReference>
<comment type="cofactor">
    <cofactor evidence="7">
        <name>Zn(2+)</name>
        <dbReference type="ChEBI" id="CHEBI:29105"/>
    </cofactor>
    <text evidence="7">Binds 1 zinc ion per subunit.</text>
</comment>
<dbReference type="InterPro" id="IPR036388">
    <property type="entry name" value="WH-like_DNA-bd_sf"/>
</dbReference>
<evidence type="ECO:0000256" key="4">
    <source>
        <dbReference type="ARBA" id="ARBA00023015"/>
    </source>
</evidence>
<keyword evidence="7" id="KW-0479">Metal-binding</keyword>
<proteinExistence type="inferred from homology"/>
<dbReference type="RefSeq" id="WP_154526966.1">
    <property type="nucleotide sequence ID" value="NZ_JAQYJL010000007.1"/>
</dbReference>
<dbReference type="Proteomes" id="UP000481852">
    <property type="component" value="Unassembled WGS sequence"/>
</dbReference>
<dbReference type="PANTHER" id="PTHR33202:SF7">
    <property type="entry name" value="FERRIC UPTAKE REGULATION PROTEIN"/>
    <property type="match status" value="1"/>
</dbReference>
<dbReference type="GO" id="GO:0003700">
    <property type="term" value="F:DNA-binding transcription factor activity"/>
    <property type="evidence" value="ECO:0007669"/>
    <property type="project" value="InterPro"/>
</dbReference>
<feature type="binding site" evidence="7">
    <location>
        <position position="126"/>
    </location>
    <ligand>
        <name>Zn(2+)</name>
        <dbReference type="ChEBI" id="CHEBI:29105"/>
    </ligand>
</feature>
<keyword evidence="6" id="KW-0804">Transcription</keyword>
<dbReference type="Pfam" id="PF01475">
    <property type="entry name" value="FUR"/>
    <property type="match status" value="1"/>
</dbReference>
<feature type="compositionally biased region" description="Basic and acidic residues" evidence="8">
    <location>
        <begin position="131"/>
        <end position="146"/>
    </location>
</feature>
<evidence type="ECO:0000256" key="2">
    <source>
        <dbReference type="ARBA" id="ARBA00022491"/>
    </source>
</evidence>
<protein>
    <submittedName>
        <fullName evidence="9">Transcriptional repressor</fullName>
    </submittedName>
</protein>
<dbReference type="CDD" id="cd07153">
    <property type="entry name" value="Fur_like"/>
    <property type="match status" value="1"/>
</dbReference>
<dbReference type="GO" id="GO:1900376">
    <property type="term" value="P:regulation of secondary metabolite biosynthetic process"/>
    <property type="evidence" value="ECO:0007669"/>
    <property type="project" value="TreeGrafter"/>
</dbReference>
<evidence type="ECO:0000256" key="3">
    <source>
        <dbReference type="ARBA" id="ARBA00022833"/>
    </source>
</evidence>
<dbReference type="Gene3D" id="1.10.10.10">
    <property type="entry name" value="Winged helix-like DNA-binding domain superfamily/Winged helix DNA-binding domain"/>
    <property type="match status" value="1"/>
</dbReference>
<keyword evidence="2" id="KW-0678">Repressor</keyword>
<evidence type="ECO:0000313" key="10">
    <source>
        <dbReference type="Proteomes" id="UP000481852"/>
    </source>
</evidence>
<organism evidence="9 10">
    <name type="scientific">Porcincola intestinalis</name>
    <dbReference type="NCBI Taxonomy" id="2606632"/>
    <lineage>
        <taxon>Bacteria</taxon>
        <taxon>Bacillati</taxon>
        <taxon>Bacillota</taxon>
        <taxon>Clostridia</taxon>
        <taxon>Lachnospirales</taxon>
        <taxon>Lachnospiraceae</taxon>
        <taxon>Porcincola</taxon>
    </lineage>
</organism>
<dbReference type="GO" id="GO:0000976">
    <property type="term" value="F:transcription cis-regulatory region binding"/>
    <property type="evidence" value="ECO:0007669"/>
    <property type="project" value="TreeGrafter"/>
</dbReference>
<dbReference type="AlphaFoldDB" id="A0A6L5X8T9"/>
<dbReference type="InterPro" id="IPR036390">
    <property type="entry name" value="WH_DNA-bd_sf"/>
</dbReference>
<dbReference type="InterPro" id="IPR002481">
    <property type="entry name" value="FUR"/>
</dbReference>
<dbReference type="PANTHER" id="PTHR33202">
    <property type="entry name" value="ZINC UPTAKE REGULATION PROTEIN"/>
    <property type="match status" value="1"/>
</dbReference>
<comment type="caution">
    <text evidence="9">The sequence shown here is derived from an EMBL/GenBank/DDBJ whole genome shotgun (WGS) entry which is preliminary data.</text>
</comment>
<comment type="similarity">
    <text evidence="1">Belongs to the Fur family.</text>
</comment>
<feature type="binding site" evidence="7">
    <location>
        <position position="82"/>
    </location>
    <ligand>
        <name>Zn(2+)</name>
        <dbReference type="ChEBI" id="CHEBI:29105"/>
    </ligand>
</feature>
<evidence type="ECO:0000256" key="8">
    <source>
        <dbReference type="SAM" id="MobiDB-lite"/>
    </source>
</evidence>
<dbReference type="GO" id="GO:0045892">
    <property type="term" value="P:negative regulation of DNA-templated transcription"/>
    <property type="evidence" value="ECO:0007669"/>
    <property type="project" value="TreeGrafter"/>
</dbReference>
<name>A0A6L5X8T9_9FIRM</name>
<sequence>MAGLKHSRQRDAIAENLRHRKDHPTADMIYKDIRNVYPNISLGTVYRNLSLLVELGEAKKITTGTGAEHYDGDTHPHNHFICRCCGNVLDMNDFIDCSKIKLLAADQFDGRIEDCSILFYGVCGECLKKEEKEKLSSAETSDRKTAIQETEVDFPA</sequence>
<keyword evidence="5" id="KW-0238">DNA-binding</keyword>
<feature type="binding site" evidence="7">
    <location>
        <position position="85"/>
    </location>
    <ligand>
        <name>Zn(2+)</name>
        <dbReference type="ChEBI" id="CHEBI:29105"/>
    </ligand>
</feature>
<evidence type="ECO:0000256" key="5">
    <source>
        <dbReference type="ARBA" id="ARBA00023125"/>
    </source>
</evidence>
<evidence type="ECO:0000256" key="1">
    <source>
        <dbReference type="ARBA" id="ARBA00007957"/>
    </source>
</evidence>
<keyword evidence="3 7" id="KW-0862">Zinc</keyword>
<evidence type="ECO:0000256" key="7">
    <source>
        <dbReference type="PIRSR" id="PIRSR602481-1"/>
    </source>
</evidence>
<evidence type="ECO:0000256" key="6">
    <source>
        <dbReference type="ARBA" id="ARBA00023163"/>
    </source>
</evidence>
<dbReference type="InterPro" id="IPR043135">
    <property type="entry name" value="Fur_C"/>
</dbReference>
<dbReference type="EMBL" id="VULZ01000015">
    <property type="protein sequence ID" value="MSS15778.1"/>
    <property type="molecule type" value="Genomic_DNA"/>
</dbReference>
<feature type="region of interest" description="Disordered" evidence="8">
    <location>
        <begin position="131"/>
        <end position="156"/>
    </location>
</feature>
<keyword evidence="4" id="KW-0805">Transcription regulation</keyword>
<gene>
    <name evidence="9" type="ORF">FYJ35_12190</name>
</gene>
<dbReference type="GO" id="GO:0008270">
    <property type="term" value="F:zinc ion binding"/>
    <property type="evidence" value="ECO:0007669"/>
    <property type="project" value="TreeGrafter"/>
</dbReference>
<accession>A0A6L5X8T9</accession>
<keyword evidence="10" id="KW-1185">Reference proteome</keyword>
<reference evidence="9 10" key="1">
    <citation type="submission" date="2019-08" db="EMBL/GenBank/DDBJ databases">
        <title>In-depth cultivation of the pig gut microbiome towards novel bacterial diversity and tailored functional studies.</title>
        <authorList>
            <person name="Wylensek D."/>
            <person name="Hitch T.C.A."/>
            <person name="Clavel T."/>
        </authorList>
    </citation>
    <scope>NUCLEOTIDE SEQUENCE [LARGE SCALE GENOMIC DNA]</scope>
    <source>
        <strain evidence="9 10">Oil+RF-744-WCA-WT-11</strain>
    </source>
</reference>
<evidence type="ECO:0000313" key="9">
    <source>
        <dbReference type="EMBL" id="MSS15778.1"/>
    </source>
</evidence>
<feature type="binding site" evidence="7">
    <location>
        <position position="123"/>
    </location>
    <ligand>
        <name>Zn(2+)</name>
        <dbReference type="ChEBI" id="CHEBI:29105"/>
    </ligand>
</feature>